<dbReference type="STRING" id="294935.ATN88_18725"/>
<evidence type="ECO:0000313" key="1">
    <source>
        <dbReference type="EMBL" id="KXF81984.1"/>
    </source>
</evidence>
<sequence>MKQMLALSHSVQHSPFTRSVVRDCYARVAAGTRSFHSSVNSLNTETAAHHLVSVNVYRDNMSELAYLLRLLKSLSESNKWITLIAPPAGFSTSLLVKAGIDAKHIRIARPTPQHDASSLLEKALTCNTSAAVVAFGQTHDFDTADQLAALNETPTFVINGFGAQLH</sequence>
<protein>
    <submittedName>
        <fullName evidence="1">Uncharacterized protein</fullName>
    </submittedName>
</protein>
<accession>A0A135I9C2</accession>
<dbReference type="InterPro" id="IPR027417">
    <property type="entry name" value="P-loop_NTPase"/>
</dbReference>
<keyword evidence="2" id="KW-1185">Reference proteome</keyword>
<dbReference type="RefSeq" id="WP_067415174.1">
    <property type="nucleotide sequence ID" value="NZ_LNTY01000032.1"/>
</dbReference>
<organism evidence="1 2">
    <name type="scientific">Enterovibrio coralii</name>
    <dbReference type="NCBI Taxonomy" id="294935"/>
    <lineage>
        <taxon>Bacteria</taxon>
        <taxon>Pseudomonadati</taxon>
        <taxon>Pseudomonadota</taxon>
        <taxon>Gammaproteobacteria</taxon>
        <taxon>Vibrionales</taxon>
        <taxon>Vibrionaceae</taxon>
        <taxon>Enterovibrio</taxon>
    </lineage>
</organism>
<reference evidence="1 2" key="1">
    <citation type="submission" date="2015-11" db="EMBL/GenBank/DDBJ databases">
        <title>Genomic Taxonomy of the Vibrionaceae.</title>
        <authorList>
            <person name="Gomez-Gil B."/>
            <person name="Enciso-Ibarra J."/>
        </authorList>
    </citation>
    <scope>NUCLEOTIDE SEQUENCE [LARGE SCALE GENOMIC DNA]</scope>
    <source>
        <strain evidence="1 2">CAIM 912</strain>
    </source>
</reference>
<gene>
    <name evidence="1" type="ORF">ATN88_18725</name>
</gene>
<dbReference type="Proteomes" id="UP000070529">
    <property type="component" value="Unassembled WGS sequence"/>
</dbReference>
<dbReference type="OrthoDB" id="5916535at2"/>
<dbReference type="SUPFAM" id="SSF52540">
    <property type="entry name" value="P-loop containing nucleoside triphosphate hydrolases"/>
    <property type="match status" value="1"/>
</dbReference>
<dbReference type="EMBL" id="LNTY01000032">
    <property type="protein sequence ID" value="KXF81984.1"/>
    <property type="molecule type" value="Genomic_DNA"/>
</dbReference>
<dbReference type="AlphaFoldDB" id="A0A135I9C2"/>
<comment type="caution">
    <text evidence="1">The sequence shown here is derived from an EMBL/GenBank/DDBJ whole genome shotgun (WGS) entry which is preliminary data.</text>
</comment>
<proteinExistence type="predicted"/>
<dbReference type="Gene3D" id="3.40.50.300">
    <property type="entry name" value="P-loop containing nucleotide triphosphate hydrolases"/>
    <property type="match status" value="1"/>
</dbReference>
<name>A0A135I9C2_9GAMM</name>
<evidence type="ECO:0000313" key="2">
    <source>
        <dbReference type="Proteomes" id="UP000070529"/>
    </source>
</evidence>